<reference evidence="1" key="1">
    <citation type="submission" date="2022-09" db="EMBL/GenBank/DDBJ databases">
        <title>Novosphingobium sp. Nov., a polycyclic aromatic hydrocarbon-degrading bacterium isolated form mangrove sediments in HongKong.</title>
        <authorList>
            <person name="Hu Z."/>
        </authorList>
    </citation>
    <scope>NUCLEOTIDE SEQUENCE</scope>
    <source>
        <strain evidence="1">HK4-1</strain>
    </source>
</reference>
<evidence type="ECO:0000313" key="1">
    <source>
        <dbReference type="EMBL" id="MCT2402123.1"/>
    </source>
</evidence>
<organism evidence="1 2">
    <name type="scientific">Novosphingobium mangrovi</name>
    <name type="common">ex Huang et al. 2023</name>
    <dbReference type="NCBI Taxonomy" id="2976432"/>
    <lineage>
        <taxon>Bacteria</taxon>
        <taxon>Pseudomonadati</taxon>
        <taxon>Pseudomonadota</taxon>
        <taxon>Alphaproteobacteria</taxon>
        <taxon>Sphingomonadales</taxon>
        <taxon>Sphingomonadaceae</taxon>
        <taxon>Novosphingobium</taxon>
    </lineage>
</organism>
<sequence length="77" mass="8493">MGHPVIVGFEATGNYHRTLAHRLLAAGFELRLISSVCQWAPKFPQMWALKIPYAGGSGRSVISRIRDQDFLSLSAGH</sequence>
<feature type="non-terminal residue" evidence="1">
    <location>
        <position position="77"/>
    </location>
</feature>
<comment type="caution">
    <text evidence="1">The sequence shown here is derived from an EMBL/GenBank/DDBJ whole genome shotgun (WGS) entry which is preliminary data.</text>
</comment>
<gene>
    <name evidence="1" type="ORF">NZK81_21590</name>
</gene>
<accession>A0ABT2IBE4</accession>
<name>A0ABT2IBE4_9SPHN</name>
<dbReference type="Proteomes" id="UP001165583">
    <property type="component" value="Unassembled WGS sequence"/>
</dbReference>
<proteinExistence type="predicted"/>
<dbReference type="EMBL" id="JANZXA010000087">
    <property type="protein sequence ID" value="MCT2402123.1"/>
    <property type="molecule type" value="Genomic_DNA"/>
</dbReference>
<evidence type="ECO:0008006" key="3">
    <source>
        <dbReference type="Google" id="ProtNLM"/>
    </source>
</evidence>
<keyword evidence="2" id="KW-1185">Reference proteome</keyword>
<protein>
    <recommendedName>
        <fullName evidence="3">Transposase IS111A/IS1328/IS1533 N-terminal domain-containing protein</fullName>
    </recommendedName>
</protein>
<evidence type="ECO:0000313" key="2">
    <source>
        <dbReference type="Proteomes" id="UP001165583"/>
    </source>
</evidence>